<reference evidence="1 2" key="1">
    <citation type="submission" date="2016-04" db="EMBL/GenBank/DDBJ databases">
        <title>Genome analyses suggest a sexual origin of heterokaryosis in a supposedly ancient asexual fungus.</title>
        <authorList>
            <person name="Ropars J."/>
            <person name="Sedzielewska K."/>
            <person name="Noel J."/>
            <person name="Charron P."/>
            <person name="Farinelli L."/>
            <person name="Marton T."/>
            <person name="Kruger M."/>
            <person name="Pelin A."/>
            <person name="Brachmann A."/>
            <person name="Corradi N."/>
        </authorList>
    </citation>
    <scope>NUCLEOTIDE SEQUENCE [LARGE SCALE GENOMIC DNA]</scope>
    <source>
        <strain evidence="1 2">C2</strain>
    </source>
</reference>
<accession>A0A2N1N6E6</accession>
<reference evidence="1 2" key="2">
    <citation type="submission" date="2017-10" db="EMBL/GenBank/DDBJ databases">
        <title>Extensive intraspecific genome diversity in a model arbuscular mycorrhizal fungus.</title>
        <authorList>
            <person name="Chen E.C.H."/>
            <person name="Morin E."/>
            <person name="Baudet D."/>
            <person name="Noel J."/>
            <person name="Ndikumana S."/>
            <person name="Charron P."/>
            <person name="St-Onge C."/>
            <person name="Giorgi J."/>
            <person name="Grigoriev I.V."/>
            <person name="Roux C."/>
            <person name="Martin F.M."/>
            <person name="Corradi N."/>
        </authorList>
    </citation>
    <scope>NUCLEOTIDE SEQUENCE [LARGE SCALE GENOMIC DNA]</scope>
    <source>
        <strain evidence="1 2">C2</strain>
    </source>
</reference>
<dbReference type="VEuPathDB" id="FungiDB:FUN_021133"/>
<dbReference type="EMBL" id="LLXL01000726">
    <property type="protein sequence ID" value="PKK69438.1"/>
    <property type="molecule type" value="Genomic_DNA"/>
</dbReference>
<evidence type="ECO:0000313" key="2">
    <source>
        <dbReference type="Proteomes" id="UP000233469"/>
    </source>
</evidence>
<proteinExistence type="predicted"/>
<comment type="caution">
    <text evidence="1">The sequence shown here is derived from an EMBL/GenBank/DDBJ whole genome shotgun (WGS) entry which is preliminary data.</text>
</comment>
<gene>
    <name evidence="1" type="ORF">RhiirC2_781010</name>
</gene>
<dbReference type="AlphaFoldDB" id="A0A2N1N6E6"/>
<dbReference type="Proteomes" id="UP000233469">
    <property type="component" value="Unassembled WGS sequence"/>
</dbReference>
<sequence length="158" mass="18852">MVVTIIRKSIKKRDSNFIYFIAFYSYMLKEISVGNCIQNSDNLLMRISIYMNVYNTLQCSKFLESIMEEKSEKSTNIEHMNDILSNDELSNHPTQENKLKQLKRKYKRKRKRKLKLKPKKKISRKCSECNKLRIPSGGNNQICYICYNAKKKNHTKWK</sequence>
<name>A0A2N1N6E6_9GLOM</name>
<evidence type="ECO:0000313" key="1">
    <source>
        <dbReference type="EMBL" id="PKK69438.1"/>
    </source>
</evidence>
<protein>
    <submittedName>
        <fullName evidence="1">Uncharacterized protein</fullName>
    </submittedName>
</protein>
<organism evidence="1 2">
    <name type="scientific">Rhizophagus irregularis</name>
    <dbReference type="NCBI Taxonomy" id="588596"/>
    <lineage>
        <taxon>Eukaryota</taxon>
        <taxon>Fungi</taxon>
        <taxon>Fungi incertae sedis</taxon>
        <taxon>Mucoromycota</taxon>
        <taxon>Glomeromycotina</taxon>
        <taxon>Glomeromycetes</taxon>
        <taxon>Glomerales</taxon>
        <taxon>Glomeraceae</taxon>
        <taxon>Rhizophagus</taxon>
    </lineage>
</organism>